<evidence type="ECO:0000256" key="1">
    <source>
        <dbReference type="ARBA" id="ARBA00010333"/>
    </source>
</evidence>
<feature type="chain" id="PRO_5040771867" evidence="2">
    <location>
        <begin position="21"/>
        <end position="264"/>
    </location>
</feature>
<reference evidence="3 4" key="1">
    <citation type="submission" date="2018-11" db="EMBL/GenBank/DDBJ databases">
        <title>Genomic analyses of the natural microbiome of Caenorhabditis elegans.</title>
        <authorList>
            <person name="Samuel B."/>
        </authorList>
    </citation>
    <scope>NUCLEOTIDE SEQUENCE [LARGE SCALE GENOMIC DNA]</scope>
    <source>
        <strain evidence="3 4">BIGb0473</strain>
    </source>
</reference>
<keyword evidence="2" id="KW-0732">Signal</keyword>
<evidence type="ECO:0000256" key="2">
    <source>
        <dbReference type="SAM" id="SignalP"/>
    </source>
</evidence>
<dbReference type="PROSITE" id="PS51257">
    <property type="entry name" value="PROKAR_LIPOPROTEIN"/>
    <property type="match status" value="1"/>
</dbReference>
<gene>
    <name evidence="3" type="ORF">EDF85_4668</name>
</gene>
<dbReference type="PANTHER" id="PTHR35936">
    <property type="entry name" value="MEMBRANE-BOUND LYTIC MUREIN TRANSGLYCOSYLASE F"/>
    <property type="match status" value="1"/>
</dbReference>
<dbReference type="Proteomes" id="UP000269115">
    <property type="component" value="Unassembled WGS sequence"/>
</dbReference>
<dbReference type="PANTHER" id="PTHR35936:SF6">
    <property type="entry name" value="AMINO ACID ABC TRANSPORTER SUBSTRATE-BINDING PAAT FAMILY PROTEIN"/>
    <property type="match status" value="1"/>
</dbReference>
<proteinExistence type="inferred from homology"/>
<sequence>MRAWRVLLLVLALGGGIACAGEPTALPQEVRLASEIWPDYTDVEGRGMAWDVLRKVFEPAGVKVLAISVPYSRAVGLVKRAEADAWVGSYEQESNDYLYPRNAFDQDHIYALGLASLPVPSAATIGRYKLSWVRGYEYQRYLPDVKEFREVQRRDGILPMLELKRVDFYIDAQTEVDYVYNQARDKARFRRTHIAELPLYLAFARTEQACALRALFDRRMDELIASGELREIFERWQQPYPFPIPGRAHVPASNFSICLPKNSA</sequence>
<evidence type="ECO:0000313" key="3">
    <source>
        <dbReference type="EMBL" id="ROQ45404.1"/>
    </source>
</evidence>
<protein>
    <submittedName>
        <fullName evidence="3">Polar amino acid transport system substrate-binding protein</fullName>
    </submittedName>
</protein>
<feature type="signal peptide" evidence="2">
    <location>
        <begin position="1"/>
        <end position="20"/>
    </location>
</feature>
<organism evidence="3 4">
    <name type="scientific">Pseudomonas putida</name>
    <name type="common">Arthrobacter siderocapsulatus</name>
    <dbReference type="NCBI Taxonomy" id="303"/>
    <lineage>
        <taxon>Bacteria</taxon>
        <taxon>Pseudomonadati</taxon>
        <taxon>Pseudomonadota</taxon>
        <taxon>Gammaproteobacteria</taxon>
        <taxon>Pseudomonadales</taxon>
        <taxon>Pseudomonadaceae</taxon>
        <taxon>Pseudomonas</taxon>
    </lineage>
</organism>
<comment type="similarity">
    <text evidence="1">Belongs to the bacterial solute-binding protein 3 family.</text>
</comment>
<accession>A0A9X8EDQ1</accession>
<dbReference type="EMBL" id="RJUR01000017">
    <property type="protein sequence ID" value="ROQ45404.1"/>
    <property type="molecule type" value="Genomic_DNA"/>
</dbReference>
<dbReference type="OrthoDB" id="5765098at2"/>
<dbReference type="AlphaFoldDB" id="A0A9X8EDQ1"/>
<dbReference type="Gene3D" id="3.40.190.10">
    <property type="entry name" value="Periplasmic binding protein-like II"/>
    <property type="match status" value="2"/>
</dbReference>
<evidence type="ECO:0000313" key="4">
    <source>
        <dbReference type="Proteomes" id="UP000269115"/>
    </source>
</evidence>
<dbReference type="SUPFAM" id="SSF53850">
    <property type="entry name" value="Periplasmic binding protein-like II"/>
    <property type="match status" value="1"/>
</dbReference>
<name>A0A9X8EDQ1_PSEPU</name>
<comment type="caution">
    <text evidence="3">The sequence shown here is derived from an EMBL/GenBank/DDBJ whole genome shotgun (WGS) entry which is preliminary data.</text>
</comment>
<dbReference type="RefSeq" id="WP_043861889.1">
    <property type="nucleotide sequence ID" value="NZ_LKGZ01000064.1"/>
</dbReference>